<evidence type="ECO:0000256" key="1">
    <source>
        <dbReference type="SAM" id="Phobius"/>
    </source>
</evidence>
<reference evidence="3" key="1">
    <citation type="submission" date="2016-10" db="EMBL/GenBank/DDBJ databases">
        <authorList>
            <person name="Varghese N."/>
            <person name="Submissions S."/>
        </authorList>
    </citation>
    <scope>NUCLEOTIDE SEQUENCE [LARGE SCALE GENOMIC DNA]</scope>
    <source>
        <strain evidence="3">Nm69</strain>
    </source>
</reference>
<dbReference type="EMBL" id="FOSP01000003">
    <property type="protein sequence ID" value="SFK27604.1"/>
    <property type="molecule type" value="Genomic_DNA"/>
</dbReference>
<evidence type="ECO:0000313" key="3">
    <source>
        <dbReference type="Proteomes" id="UP000199533"/>
    </source>
</evidence>
<gene>
    <name evidence="2" type="ORF">SAMN05216302_100359</name>
</gene>
<accession>A0A1I3Y6W0</accession>
<dbReference type="STRING" id="52441.SAMN05216302_100359"/>
<evidence type="ECO:0000313" key="2">
    <source>
        <dbReference type="EMBL" id="SFK27604.1"/>
    </source>
</evidence>
<keyword evidence="3" id="KW-1185">Reference proteome</keyword>
<proteinExistence type="predicted"/>
<organism evidence="2 3">
    <name type="scientific">Nitrosomonas aestuarii</name>
    <dbReference type="NCBI Taxonomy" id="52441"/>
    <lineage>
        <taxon>Bacteria</taxon>
        <taxon>Pseudomonadati</taxon>
        <taxon>Pseudomonadota</taxon>
        <taxon>Betaproteobacteria</taxon>
        <taxon>Nitrosomonadales</taxon>
        <taxon>Nitrosomonadaceae</taxon>
        <taxon>Nitrosomonas</taxon>
    </lineage>
</organism>
<keyword evidence="1" id="KW-0472">Membrane</keyword>
<dbReference type="AlphaFoldDB" id="A0A1I3Y6W0"/>
<keyword evidence="1" id="KW-0812">Transmembrane</keyword>
<feature type="transmembrane region" description="Helical" evidence="1">
    <location>
        <begin position="39"/>
        <end position="58"/>
    </location>
</feature>
<protein>
    <submittedName>
        <fullName evidence="2">Uncharacterized protein</fullName>
    </submittedName>
</protein>
<dbReference type="Proteomes" id="UP000199533">
    <property type="component" value="Unassembled WGS sequence"/>
</dbReference>
<feature type="transmembrane region" description="Helical" evidence="1">
    <location>
        <begin position="9"/>
        <end position="27"/>
    </location>
</feature>
<keyword evidence="1" id="KW-1133">Transmembrane helix</keyword>
<name>A0A1I3Y6W0_9PROT</name>
<sequence length="77" mass="9056">MINNRLKHFLFVTCLFSVTSIAALWSWNTLSELFDWSSAQYKHVLAIFILFMIVKWSLFGRYRTLSPFVKGNPDHSL</sequence>